<name>A0A6V7XES3_MELEN</name>
<reference evidence="2 3" key="1">
    <citation type="submission" date="2020-08" db="EMBL/GenBank/DDBJ databases">
        <authorList>
            <person name="Koutsovoulos G."/>
            <person name="Danchin GJ E."/>
        </authorList>
    </citation>
    <scope>NUCLEOTIDE SEQUENCE [LARGE SCALE GENOMIC DNA]</scope>
</reference>
<gene>
    <name evidence="2" type="ORF">MENT_LOCUS51030</name>
</gene>
<evidence type="ECO:0000313" key="2">
    <source>
        <dbReference type="EMBL" id="CAD2197758.1"/>
    </source>
</evidence>
<organism evidence="2 3">
    <name type="scientific">Meloidogyne enterolobii</name>
    <name type="common">Root-knot nematode worm</name>
    <name type="synonym">Meloidogyne mayaguensis</name>
    <dbReference type="NCBI Taxonomy" id="390850"/>
    <lineage>
        <taxon>Eukaryota</taxon>
        <taxon>Metazoa</taxon>
        <taxon>Ecdysozoa</taxon>
        <taxon>Nematoda</taxon>
        <taxon>Chromadorea</taxon>
        <taxon>Rhabditida</taxon>
        <taxon>Tylenchina</taxon>
        <taxon>Tylenchomorpha</taxon>
        <taxon>Tylenchoidea</taxon>
        <taxon>Meloidogynidae</taxon>
        <taxon>Meloidogyninae</taxon>
        <taxon>Meloidogyne</taxon>
    </lineage>
</organism>
<sequence length="86" mass="9255">MSRSPMNFQSLDQSESSFPQISTTTRSHLLGSPCPAIISWPAPPPKIELKPTAIAAPLSASSALSTSLQVLPFVQLQPSSQYHNLH</sequence>
<dbReference type="EMBL" id="CAJEWN010001472">
    <property type="protein sequence ID" value="CAD2197758.1"/>
    <property type="molecule type" value="Genomic_DNA"/>
</dbReference>
<evidence type="ECO:0000313" key="3">
    <source>
        <dbReference type="Proteomes" id="UP000580250"/>
    </source>
</evidence>
<proteinExistence type="predicted"/>
<dbReference type="AlphaFoldDB" id="A0A6V7XES3"/>
<protein>
    <submittedName>
        <fullName evidence="2">Uncharacterized protein</fullName>
    </submittedName>
</protein>
<feature type="region of interest" description="Disordered" evidence="1">
    <location>
        <begin position="1"/>
        <end position="27"/>
    </location>
</feature>
<evidence type="ECO:0000256" key="1">
    <source>
        <dbReference type="SAM" id="MobiDB-lite"/>
    </source>
</evidence>
<dbReference type="Proteomes" id="UP000580250">
    <property type="component" value="Unassembled WGS sequence"/>
</dbReference>
<comment type="caution">
    <text evidence="2">The sequence shown here is derived from an EMBL/GenBank/DDBJ whole genome shotgun (WGS) entry which is preliminary data.</text>
</comment>
<accession>A0A6V7XES3</accession>